<organism evidence="2 3">
    <name type="scientific">Actinorugispora endophytica</name>
    <dbReference type="NCBI Taxonomy" id="1605990"/>
    <lineage>
        <taxon>Bacteria</taxon>
        <taxon>Bacillati</taxon>
        <taxon>Actinomycetota</taxon>
        <taxon>Actinomycetes</taxon>
        <taxon>Streptosporangiales</taxon>
        <taxon>Nocardiopsidaceae</taxon>
        <taxon>Actinorugispora</taxon>
    </lineage>
</organism>
<reference evidence="2 3" key="1">
    <citation type="submission" date="2019-03" db="EMBL/GenBank/DDBJ databases">
        <title>Genomic Encyclopedia of Type Strains, Phase IV (KMG-IV): sequencing the most valuable type-strain genomes for metagenomic binning, comparative biology and taxonomic classification.</title>
        <authorList>
            <person name="Goeker M."/>
        </authorList>
    </citation>
    <scope>NUCLEOTIDE SEQUENCE [LARGE SCALE GENOMIC DNA]</scope>
    <source>
        <strain evidence="2 3">DSM 46770</strain>
    </source>
</reference>
<dbReference type="AlphaFoldDB" id="A0A4R6V489"/>
<comment type="caution">
    <text evidence="2">The sequence shown here is derived from an EMBL/GenBank/DDBJ whole genome shotgun (WGS) entry which is preliminary data.</text>
</comment>
<evidence type="ECO:0000313" key="2">
    <source>
        <dbReference type="EMBL" id="TDQ53619.1"/>
    </source>
</evidence>
<evidence type="ECO:0000313" key="3">
    <source>
        <dbReference type="Proteomes" id="UP000295281"/>
    </source>
</evidence>
<gene>
    <name evidence="2" type="ORF">EV190_10367</name>
</gene>
<feature type="coiled-coil region" evidence="1">
    <location>
        <begin position="303"/>
        <end position="330"/>
    </location>
</feature>
<dbReference type="Gene3D" id="3.60.40.10">
    <property type="entry name" value="PPM-type phosphatase domain"/>
    <property type="match status" value="1"/>
</dbReference>
<keyword evidence="1" id="KW-0175">Coiled coil</keyword>
<proteinExistence type="predicted"/>
<sequence length="352" mass="38543">MVMRRLHLTIQIDREGSREDAPPLCEAIGRTTVLGVFDGLGGAGAVGYQTPNGTFSGAYLASRRVRSSVREWSYEVLRSGEIPPDAGSRLEQRIRKDLNEYSRSLRPSGSRLRSSMLRTLPTTLTVLAVSEVGRPEPEVGNSADGLPSKVVCRYFWAGDSRGYLLSPDAGLQQLTRDHLKGSPDAYENLSADSPLSNCVCADRPFRLSEASVNGRTAAVFLAATDGCFGYLQSPVLFEGLLLDTLADSDSVGEWQDRLTAEVDRTTGDDATLSAVGVGFSGFQQMKESFAVRRERVEDRVGPLRVRQARRDELRSEAEAAEKEYSEALRTSWDEYRKSYEAILPSEGLGGTS</sequence>
<dbReference type="SUPFAM" id="SSF81606">
    <property type="entry name" value="PP2C-like"/>
    <property type="match status" value="1"/>
</dbReference>
<dbReference type="Proteomes" id="UP000295281">
    <property type="component" value="Unassembled WGS sequence"/>
</dbReference>
<accession>A0A4R6V489</accession>
<keyword evidence="3" id="KW-1185">Reference proteome</keyword>
<evidence type="ECO:0000256" key="1">
    <source>
        <dbReference type="SAM" id="Coils"/>
    </source>
</evidence>
<dbReference type="EMBL" id="SNYN01000003">
    <property type="protein sequence ID" value="TDQ53619.1"/>
    <property type="molecule type" value="Genomic_DNA"/>
</dbReference>
<name>A0A4R6V489_9ACTN</name>
<protein>
    <submittedName>
        <fullName evidence="2">Serine/threonine protein phosphatase PrpC</fullName>
    </submittedName>
</protein>
<dbReference type="InterPro" id="IPR036457">
    <property type="entry name" value="PPM-type-like_dom_sf"/>
</dbReference>